<dbReference type="SUPFAM" id="SSF53300">
    <property type="entry name" value="vWA-like"/>
    <property type="match status" value="1"/>
</dbReference>
<dbReference type="Pfam" id="PF17803">
    <property type="entry name" value="Cadherin_4"/>
    <property type="match status" value="1"/>
</dbReference>
<evidence type="ECO:0000256" key="1">
    <source>
        <dbReference type="ARBA" id="ARBA00022837"/>
    </source>
</evidence>
<evidence type="ECO:0000313" key="4">
    <source>
        <dbReference type="EMBL" id="MBL4914933.1"/>
    </source>
</evidence>
<feature type="domain" description="VWFA" evidence="3">
    <location>
        <begin position="1399"/>
        <end position="1583"/>
    </location>
</feature>
<feature type="compositionally biased region" description="Polar residues" evidence="2">
    <location>
        <begin position="1828"/>
        <end position="1837"/>
    </location>
</feature>
<dbReference type="PROSITE" id="PS00330">
    <property type="entry name" value="HEMOLYSIN_CALCIUM"/>
    <property type="match status" value="1"/>
</dbReference>
<evidence type="ECO:0000256" key="2">
    <source>
        <dbReference type="SAM" id="MobiDB-lite"/>
    </source>
</evidence>
<gene>
    <name evidence="4" type="ORF">JMA39_17675</name>
</gene>
<name>A0ABS1T2D6_9GAMM</name>
<feature type="region of interest" description="Disordered" evidence="2">
    <location>
        <begin position="1808"/>
        <end position="1837"/>
    </location>
</feature>
<dbReference type="Gene3D" id="2.60.40.3440">
    <property type="match status" value="1"/>
</dbReference>
<dbReference type="InterPro" id="IPR019960">
    <property type="entry name" value="T1SS_VCA0849"/>
</dbReference>
<dbReference type="NCBIfam" id="TIGR03661">
    <property type="entry name" value="T1SS_VCA0849"/>
    <property type="match status" value="1"/>
</dbReference>
<dbReference type="EMBL" id="JAESVD010000012">
    <property type="protein sequence ID" value="MBL4914933.1"/>
    <property type="molecule type" value="Genomic_DNA"/>
</dbReference>
<dbReference type="CDD" id="cd00198">
    <property type="entry name" value="vWFA"/>
    <property type="match status" value="1"/>
</dbReference>
<dbReference type="Pfam" id="PF00092">
    <property type="entry name" value="VWA"/>
    <property type="match status" value="1"/>
</dbReference>
<dbReference type="InterPro" id="IPR036465">
    <property type="entry name" value="vWFA_dom_sf"/>
</dbReference>
<sequence length="1837" mass="190640">MTQAGADFVNNGGTLPAVDLTVSDGNLSGQDSDTPAVTATNDAPTIDVVANDFVENSASDGDIAATYTTHDEDGDALTVDFTPGTNDNGYYAIVNGQVVLTQAGADFVNNGGTLPAVDLTVSDGSLTGQDSDTPAITPTNDAPTIDVVANDFVENSASDGDVAATYTTHDEDGDALTVDFTPGTNNNGYYAIVNGQVVLTQAGADFVNNGGTLPAVDLTVSDGSLTGQDSDTPAITPTNDAPTIDVVANDFVENSASDGDIAATYTTHDEDGDALTVDFTPGTNDNGYYAIVNGQVVLTQAGADFVNNGGTLPAVDLTVSDGSLTGQDSDTPEITPTNDAPVAQDDRFNVNEGAVVSGNLIADNSNGVDSDPENDPLSITHVNNTQLVFDQDGWSQTLTVEGGTVRVKADGTFEYAHDGSEPTPTDPSFTYTLSDGSLSDVGEVTFEVGAVNDKPTIKSVTNTRVSEEGLVDGVTDTTGNTDTTDSVTASGSINIEDLDGDTLSVSLSGPVTAMTSGGESINWAWDADTGTLTGSIGVAGTDSYQEVMTVKLTAPDGNSSGEWSYDVTLLAPVDHVDPTSEDNLSLDFGISVDDGDGGTTDGSFNVIIEDDAPEAHINDLVADNVAHIDGYTGTLTVKGADNNYSADLTGNVTGWSDEVGSELYFADSGLTTGGETIYYFIDPATPDVMIAYTSTTSAVYGDAGADQSVVFTLSVDPNSGEYVLNLEQPITEVISTSADLTGTIPGGNDEDLFILLQGSVVGEVNVNDQIQCSITATDINGAIDTVNTSPNGIGVGTGKDIGDGETLILTFSGPVTDNLSLTLSHNNGNEYTGNATFYVSGVDANGVAITDTFVGTSAEFTTYLSNSPIAEINLIQLSTASDGSDFNLQSLNTETITVDTSGTTLDFTVDIIDGDGDVDSDNDFSVTLNAPSALTALTPYGFASLDEATLLSDAADNDTETLLFKAGDSEINSFSFGDTSNIEVQGIRQPMSWRIEDGKLIGSMNGRGDLLKLTLDWDAIAAGQQGTVVLDAELLGKMPHNIDVDNLLITGIEVIAADASGSNATSSVTVSVADNNLAPLATDDYFGVGLNSHYYSYNDSTDGGNLSSVSQVRDFINSNEADATFFATTLNYAWGNGNLGTGNSLQQFLGDDAASLSNDPGNSSDAILHMQGSVQLDAGTYGLKVTADDGYSVLINGVVVAQVSRNQSSSTRLPGDDGHIYFDITDSGAHSIEVIYWDQGGAYQLNIELGEFDQNNQQIGDYTPLGDQIIANGVVVLEDTPFTFSADSILANDTDPDGDLLSIISVGNAENGTVELDADGNVVFTPDTGYSGSASYEYTVQDEDGLTDTATVYFDVIPTRDYGFVGGTDGDNTLQGSDDHDVIVSDTTGLQIVAGEDYNIAFILDSSGSMGTSAVNTAKSQLIEVFRTLQASTSGEYSGTVNIAVIDFSGSATTSISLNIQDLDIDALVNGSNSAWNNITNGGSTDYIDAFNATTDWFSSSLVTNNPGNNITYFITDGEHNQGGDPLGAFNLLNAISEVEAVGIKQSIDAEDIVAYDSDGNVQAKVSVDNLASVILGSETTLLQGDDQTTGGQGNDIIFGDLTQFTGIEGQGFTALQAFVAQETNADTNSVTVQEIHAFITANPEMFNITNTNDGADTLEGGEGNDILFGQGGNDTLIGGLDNDTMIGGLGDDKLTGNEGSDTFVWTTNSVDGTDTTDHITDFNLAEDKLDLSDILQGDTVNELAQHLSFTNENGSTSINIDTDGNGSFDQHIVLDGVDLIGQFGNDEADIISGLLGNNGEGPLIVSTSTGDPVTQSVNTPDPLDDQFSPNGFNLVP</sequence>
<evidence type="ECO:0000313" key="5">
    <source>
        <dbReference type="Proteomes" id="UP000604898"/>
    </source>
</evidence>
<dbReference type="InterPro" id="IPR040853">
    <property type="entry name" value="RapA2_cadherin-like"/>
</dbReference>
<dbReference type="InterPro" id="IPR001343">
    <property type="entry name" value="Hemolysn_Ca-bd"/>
</dbReference>
<proteinExistence type="predicted"/>
<dbReference type="RefSeq" id="WP_202723206.1">
    <property type="nucleotide sequence ID" value="NZ_JAESVD010000012.1"/>
</dbReference>
<dbReference type="InterPro" id="IPR002035">
    <property type="entry name" value="VWF_A"/>
</dbReference>
<dbReference type="Proteomes" id="UP000604898">
    <property type="component" value="Unassembled WGS sequence"/>
</dbReference>
<dbReference type="Pfam" id="PF00353">
    <property type="entry name" value="HemolysinCabind"/>
    <property type="match status" value="3"/>
</dbReference>
<reference evidence="4 5" key="1">
    <citation type="submission" date="2021-01" db="EMBL/GenBank/DDBJ databases">
        <title>Genome sequence of Shewanella schlegeliana JCM 11561.</title>
        <authorList>
            <person name="Zhang H."/>
            <person name="Li C."/>
        </authorList>
    </citation>
    <scope>NUCLEOTIDE SEQUENCE [LARGE SCALE GENOMIC DNA]</scope>
    <source>
        <strain evidence="4 5">JCM 11561</strain>
    </source>
</reference>
<dbReference type="Gene3D" id="2.150.10.10">
    <property type="entry name" value="Serralysin-like metalloprotease, C-terminal"/>
    <property type="match status" value="1"/>
</dbReference>
<comment type="caution">
    <text evidence="4">The sequence shown here is derived from an EMBL/GenBank/DDBJ whole genome shotgun (WGS) entry which is preliminary data.</text>
</comment>
<dbReference type="InterPro" id="IPR011049">
    <property type="entry name" value="Serralysin-like_metalloprot_C"/>
</dbReference>
<dbReference type="SMART" id="SM00327">
    <property type="entry name" value="VWA"/>
    <property type="match status" value="1"/>
</dbReference>
<dbReference type="SUPFAM" id="SSF51120">
    <property type="entry name" value="beta-Roll"/>
    <property type="match status" value="1"/>
</dbReference>
<dbReference type="InterPro" id="IPR018511">
    <property type="entry name" value="Hemolysin-typ_Ca-bd_CS"/>
</dbReference>
<organism evidence="4 5">
    <name type="scientific">Shewanella schlegeliana</name>
    <dbReference type="NCBI Taxonomy" id="190308"/>
    <lineage>
        <taxon>Bacteria</taxon>
        <taxon>Pseudomonadati</taxon>
        <taxon>Pseudomonadota</taxon>
        <taxon>Gammaproteobacteria</taxon>
        <taxon>Alteromonadales</taxon>
        <taxon>Shewanellaceae</taxon>
        <taxon>Shewanella</taxon>
    </lineage>
</organism>
<protein>
    <submittedName>
        <fullName evidence="4">Cadherin-like domain-containing protein</fullName>
    </submittedName>
</protein>
<dbReference type="Gene3D" id="2.60.120.1010">
    <property type="match status" value="3"/>
</dbReference>
<dbReference type="PRINTS" id="PR00313">
    <property type="entry name" value="CABNDNGRPT"/>
</dbReference>
<feature type="compositionally biased region" description="Polar residues" evidence="2">
    <location>
        <begin position="1808"/>
        <end position="1820"/>
    </location>
</feature>
<dbReference type="Pfam" id="PF17963">
    <property type="entry name" value="Big_9"/>
    <property type="match status" value="1"/>
</dbReference>
<keyword evidence="1" id="KW-0106">Calcium</keyword>
<keyword evidence="5" id="KW-1185">Reference proteome</keyword>
<dbReference type="Gene3D" id="3.40.50.410">
    <property type="entry name" value="von Willebrand factor, type A domain"/>
    <property type="match status" value="1"/>
</dbReference>
<evidence type="ECO:0000259" key="3">
    <source>
        <dbReference type="PROSITE" id="PS50234"/>
    </source>
</evidence>
<accession>A0ABS1T2D6</accession>
<dbReference type="PROSITE" id="PS50234">
    <property type="entry name" value="VWFA"/>
    <property type="match status" value="1"/>
</dbReference>